<dbReference type="GO" id="GO:0015074">
    <property type="term" value="P:DNA integration"/>
    <property type="evidence" value="ECO:0007669"/>
    <property type="project" value="InterPro"/>
</dbReference>
<dbReference type="InterPro" id="IPR012337">
    <property type="entry name" value="RNaseH-like_sf"/>
</dbReference>
<organism evidence="2 3">
    <name type="scientific">Cajanus cajan</name>
    <name type="common">Pigeon pea</name>
    <name type="synonym">Cajanus indicus</name>
    <dbReference type="NCBI Taxonomy" id="3821"/>
    <lineage>
        <taxon>Eukaryota</taxon>
        <taxon>Viridiplantae</taxon>
        <taxon>Streptophyta</taxon>
        <taxon>Embryophyta</taxon>
        <taxon>Tracheophyta</taxon>
        <taxon>Spermatophyta</taxon>
        <taxon>Magnoliopsida</taxon>
        <taxon>eudicotyledons</taxon>
        <taxon>Gunneridae</taxon>
        <taxon>Pentapetalae</taxon>
        <taxon>rosids</taxon>
        <taxon>fabids</taxon>
        <taxon>Fabales</taxon>
        <taxon>Fabaceae</taxon>
        <taxon>Papilionoideae</taxon>
        <taxon>50 kb inversion clade</taxon>
        <taxon>NPAAA clade</taxon>
        <taxon>indigoferoid/millettioid clade</taxon>
        <taxon>Phaseoleae</taxon>
        <taxon>Cajanus</taxon>
    </lineage>
</organism>
<dbReference type="PANTHER" id="PTHR42648:SF22">
    <property type="entry name" value="REVERSE TRANSCRIPTASE TY1_COPIA-TYPE DOMAIN-CONTAINING PROTEIN"/>
    <property type="match status" value="1"/>
</dbReference>
<evidence type="ECO:0000313" key="2">
    <source>
        <dbReference type="EMBL" id="KYP63246.1"/>
    </source>
</evidence>
<dbReference type="InterPro" id="IPR025724">
    <property type="entry name" value="GAG-pre-integrase_dom"/>
</dbReference>
<dbReference type="SUPFAM" id="SSF53098">
    <property type="entry name" value="Ribonuclease H-like"/>
    <property type="match status" value="1"/>
</dbReference>
<dbReference type="AlphaFoldDB" id="A0A151T886"/>
<dbReference type="PROSITE" id="PS50994">
    <property type="entry name" value="INTEGRASE"/>
    <property type="match status" value="1"/>
</dbReference>
<dbReference type="InterPro" id="IPR001584">
    <property type="entry name" value="Integrase_cat-core"/>
</dbReference>
<dbReference type="EMBL" id="CM003610">
    <property type="protein sequence ID" value="KYP63246.1"/>
    <property type="molecule type" value="Genomic_DNA"/>
</dbReference>
<dbReference type="InterPro" id="IPR036397">
    <property type="entry name" value="RNaseH_sf"/>
</dbReference>
<protein>
    <submittedName>
        <fullName evidence="2">Retrovirus-related Pol polyprotein from transposon TNT 1-94</fullName>
    </submittedName>
</protein>
<dbReference type="InterPro" id="IPR039537">
    <property type="entry name" value="Retrotran_Ty1/copia-like"/>
</dbReference>
<proteinExistence type="predicted"/>
<feature type="domain" description="Integrase catalytic" evidence="1">
    <location>
        <begin position="60"/>
        <end position="226"/>
    </location>
</feature>
<name>A0A151T886_CAJCA</name>
<evidence type="ECO:0000313" key="3">
    <source>
        <dbReference type="Proteomes" id="UP000075243"/>
    </source>
</evidence>
<dbReference type="InterPro" id="IPR057670">
    <property type="entry name" value="SH3_retrovirus"/>
</dbReference>
<gene>
    <name evidence="2" type="ORF">KK1_017813</name>
</gene>
<dbReference type="PANTHER" id="PTHR42648">
    <property type="entry name" value="TRANSPOSASE, PUTATIVE-RELATED"/>
    <property type="match status" value="1"/>
</dbReference>
<dbReference type="GO" id="GO:0003676">
    <property type="term" value="F:nucleic acid binding"/>
    <property type="evidence" value="ECO:0007669"/>
    <property type="project" value="InterPro"/>
</dbReference>
<dbReference type="Pfam" id="PF25597">
    <property type="entry name" value="SH3_retrovirus"/>
    <property type="match status" value="1"/>
</dbReference>
<dbReference type="Gramene" id="C.cajan_17302.t">
    <property type="protein sequence ID" value="C.cajan_17302.t.cds1"/>
    <property type="gene ID" value="C.cajan_17302"/>
</dbReference>
<sequence length="312" mass="35979">MKANREKVFLHHCRLGHPSFRVIKLLFPSLFSKLDVESLHCEVCELAKHKRVPFPVSNNMSTFPFYLIHTDVWGPSIVPNVSGARWFLTFIDDCTRVTWVFLLKQKSEVSYVVQRFFSMVKNQFGVSIKRIRSDNAKDYFNHGLISFCQKEGIIHESSCVKTPQQNGIAERKNGHLLDQTRALLFQHEVPKRFWGEAVLTACYLINRLPSSILASKSPMEVLSSFYPNVSTSNQLIPRIFGCVSFVHVHSGNRGKLDPRALKCVFIGYSSTQKGYKCYHPPSRKFFVSRDVTFFEHKSYFHQDHPQGETARK</sequence>
<dbReference type="Gene3D" id="3.30.420.10">
    <property type="entry name" value="Ribonuclease H-like superfamily/Ribonuclease H"/>
    <property type="match status" value="1"/>
</dbReference>
<keyword evidence="3" id="KW-1185">Reference proteome</keyword>
<dbReference type="Pfam" id="PF00665">
    <property type="entry name" value="rve"/>
    <property type="match status" value="1"/>
</dbReference>
<dbReference type="Proteomes" id="UP000075243">
    <property type="component" value="Chromosome 8"/>
</dbReference>
<accession>A0A151T886</accession>
<dbReference type="Pfam" id="PF13976">
    <property type="entry name" value="gag_pre-integrs"/>
    <property type="match status" value="1"/>
</dbReference>
<reference evidence="2 3" key="1">
    <citation type="journal article" date="2012" name="Nat. Biotechnol.">
        <title>Draft genome sequence of pigeonpea (Cajanus cajan), an orphan legume crop of resource-poor farmers.</title>
        <authorList>
            <person name="Varshney R.K."/>
            <person name="Chen W."/>
            <person name="Li Y."/>
            <person name="Bharti A.K."/>
            <person name="Saxena R.K."/>
            <person name="Schlueter J.A."/>
            <person name="Donoghue M.T."/>
            <person name="Azam S."/>
            <person name="Fan G."/>
            <person name="Whaley A.M."/>
            <person name="Farmer A.D."/>
            <person name="Sheridan J."/>
            <person name="Iwata A."/>
            <person name="Tuteja R."/>
            <person name="Penmetsa R.V."/>
            <person name="Wu W."/>
            <person name="Upadhyaya H.D."/>
            <person name="Yang S.P."/>
            <person name="Shah T."/>
            <person name="Saxena K.B."/>
            <person name="Michael T."/>
            <person name="McCombie W.R."/>
            <person name="Yang B."/>
            <person name="Zhang G."/>
            <person name="Yang H."/>
            <person name="Wang J."/>
            <person name="Spillane C."/>
            <person name="Cook D.R."/>
            <person name="May G.D."/>
            <person name="Xu X."/>
            <person name="Jackson S.A."/>
        </authorList>
    </citation>
    <scope>NUCLEOTIDE SEQUENCE [LARGE SCALE GENOMIC DNA]</scope>
    <source>
        <strain evidence="3">cv. Asha</strain>
    </source>
</reference>
<evidence type="ECO:0000259" key="1">
    <source>
        <dbReference type="PROSITE" id="PS50994"/>
    </source>
</evidence>